<gene>
    <name evidence="9" type="ORF">SAMN06265827_10268</name>
</gene>
<organism evidence="9 10">
    <name type="scientific">Orenia metallireducens</name>
    <dbReference type="NCBI Taxonomy" id="1413210"/>
    <lineage>
        <taxon>Bacteria</taxon>
        <taxon>Bacillati</taxon>
        <taxon>Bacillota</taxon>
        <taxon>Clostridia</taxon>
        <taxon>Halanaerobiales</taxon>
        <taxon>Halobacteroidaceae</taxon>
        <taxon>Orenia</taxon>
    </lineage>
</organism>
<feature type="transmembrane region" description="Helical" evidence="8">
    <location>
        <begin position="83"/>
        <end position="101"/>
    </location>
</feature>
<feature type="transmembrane region" description="Helical" evidence="8">
    <location>
        <begin position="146"/>
        <end position="169"/>
    </location>
</feature>
<evidence type="ECO:0000313" key="10">
    <source>
        <dbReference type="Proteomes" id="UP000219573"/>
    </source>
</evidence>
<dbReference type="Proteomes" id="UP000219573">
    <property type="component" value="Unassembled WGS sequence"/>
</dbReference>
<dbReference type="Pfam" id="PF03845">
    <property type="entry name" value="Spore_permease"/>
    <property type="match status" value="1"/>
</dbReference>
<feature type="transmembrane region" description="Helical" evidence="8">
    <location>
        <begin position="42"/>
        <end position="63"/>
    </location>
</feature>
<feature type="transmembrane region" description="Helical" evidence="8">
    <location>
        <begin position="122"/>
        <end position="140"/>
    </location>
</feature>
<accession>A0A285FH13</accession>
<evidence type="ECO:0000256" key="1">
    <source>
        <dbReference type="ARBA" id="ARBA00004141"/>
    </source>
</evidence>
<comment type="subcellular location">
    <subcellularLocation>
        <location evidence="1">Membrane</location>
        <topology evidence="1">Multi-pass membrane protein</topology>
    </subcellularLocation>
</comment>
<dbReference type="PANTHER" id="PTHR34975:SF2">
    <property type="entry name" value="SPORE GERMINATION PROTEIN A2"/>
    <property type="match status" value="1"/>
</dbReference>
<dbReference type="AlphaFoldDB" id="A0A285FH13"/>
<dbReference type="InterPro" id="IPR004761">
    <property type="entry name" value="Spore_GerAB"/>
</dbReference>
<keyword evidence="10" id="KW-1185">Reference proteome</keyword>
<evidence type="ECO:0000256" key="5">
    <source>
        <dbReference type="ARBA" id="ARBA00022692"/>
    </source>
</evidence>
<feature type="transmembrane region" description="Helical" evidence="8">
    <location>
        <begin position="220"/>
        <end position="244"/>
    </location>
</feature>
<dbReference type="GO" id="GO:0016020">
    <property type="term" value="C:membrane"/>
    <property type="evidence" value="ECO:0007669"/>
    <property type="project" value="UniProtKB-SubCell"/>
</dbReference>
<evidence type="ECO:0000256" key="7">
    <source>
        <dbReference type="ARBA" id="ARBA00023136"/>
    </source>
</evidence>
<evidence type="ECO:0000256" key="2">
    <source>
        <dbReference type="ARBA" id="ARBA00007998"/>
    </source>
</evidence>
<evidence type="ECO:0000256" key="3">
    <source>
        <dbReference type="ARBA" id="ARBA00022448"/>
    </source>
</evidence>
<feature type="transmembrane region" description="Helical" evidence="8">
    <location>
        <begin position="308"/>
        <end position="326"/>
    </location>
</feature>
<reference evidence="10" key="1">
    <citation type="submission" date="2017-09" db="EMBL/GenBank/DDBJ databases">
        <authorList>
            <person name="Varghese N."/>
            <person name="Submissions S."/>
        </authorList>
    </citation>
    <scope>NUCLEOTIDE SEQUENCE [LARGE SCALE GENOMIC DNA]</scope>
    <source>
        <strain evidence="10">MSL47</strain>
    </source>
</reference>
<evidence type="ECO:0000313" key="9">
    <source>
        <dbReference type="EMBL" id="SNY10592.1"/>
    </source>
</evidence>
<evidence type="ECO:0000256" key="8">
    <source>
        <dbReference type="SAM" id="Phobius"/>
    </source>
</evidence>
<keyword evidence="3" id="KW-0813">Transport</keyword>
<keyword evidence="6 8" id="KW-1133">Transmembrane helix</keyword>
<protein>
    <submittedName>
        <fullName evidence="9">Spore germination protein</fullName>
    </submittedName>
</protein>
<comment type="similarity">
    <text evidence="2">Belongs to the amino acid-polyamine-organocation (APC) superfamily. Spore germination protein (SGP) (TC 2.A.3.9) family.</text>
</comment>
<feature type="transmembrane region" description="Helical" evidence="8">
    <location>
        <begin position="265"/>
        <end position="288"/>
    </location>
</feature>
<keyword evidence="7 8" id="KW-0472">Membrane</keyword>
<evidence type="ECO:0000256" key="4">
    <source>
        <dbReference type="ARBA" id="ARBA00022544"/>
    </source>
</evidence>
<dbReference type="GO" id="GO:0009847">
    <property type="term" value="P:spore germination"/>
    <property type="evidence" value="ECO:0007669"/>
    <property type="project" value="InterPro"/>
</dbReference>
<proteinExistence type="inferred from homology"/>
<keyword evidence="4" id="KW-0309">Germination</keyword>
<keyword evidence="5 8" id="KW-0812">Transmembrane</keyword>
<sequence>MNRASDGWIDWRELITMLIIVNVIVGTDMMPLVLFKLGKNATWTFPLIWGVLIIVPLLALHSLLKLYRNKGLIQIIYDLTGNYLGFILSGGLFLIVFNMLIRMSYNFVQETSDIFLDTTPDLELYLLLVGAAYFIAKYGFETLGRVSSLLFPYLVAVFIVFVALARVDFIYQFLYPLGGPGIEKIIKSSVVHIPLLMEFILVATFFPFVNNYKDYRRGVWGGLAVSIITISLLLMIYIVMFDYNELQVVSHPFNLLIRVTGISRFFMNFDAFFFGFWLMMVILRISFYLYLNTALFAYLLKIKEFEPLLLPFATLTILIGFIPENLIKNIRIFKQNIFWNNVWWLLLALPLLLWAIAYWKGEFKHEKG</sequence>
<dbReference type="PANTHER" id="PTHR34975">
    <property type="entry name" value="SPORE GERMINATION PROTEIN A2"/>
    <property type="match status" value="1"/>
</dbReference>
<dbReference type="EMBL" id="OBDZ01000002">
    <property type="protein sequence ID" value="SNY10592.1"/>
    <property type="molecule type" value="Genomic_DNA"/>
</dbReference>
<feature type="transmembrane region" description="Helical" evidence="8">
    <location>
        <begin position="14"/>
        <end position="35"/>
    </location>
</feature>
<feature type="transmembrane region" description="Helical" evidence="8">
    <location>
        <begin position="338"/>
        <end position="359"/>
    </location>
</feature>
<feature type="transmembrane region" description="Helical" evidence="8">
    <location>
        <begin position="190"/>
        <end position="208"/>
    </location>
</feature>
<name>A0A285FH13_9FIRM</name>
<evidence type="ECO:0000256" key="6">
    <source>
        <dbReference type="ARBA" id="ARBA00022989"/>
    </source>
</evidence>